<dbReference type="EMBL" id="JAGGJA010000001">
    <property type="protein sequence ID" value="MCW9705230.1"/>
    <property type="molecule type" value="Genomic_DNA"/>
</dbReference>
<reference evidence="3 4" key="1">
    <citation type="submission" date="2021-03" db="EMBL/GenBank/DDBJ databases">
        <title>Aliifodinibius sp. nov., a new bacterium isolated from saline soil.</title>
        <authorList>
            <person name="Galisteo C."/>
            <person name="De La Haba R."/>
            <person name="Sanchez-Porro C."/>
            <person name="Ventosa A."/>
        </authorList>
    </citation>
    <scope>NUCLEOTIDE SEQUENCE [LARGE SCALE GENOMIC DNA]</scope>
    <source>
        <strain evidence="3 4">1BSP15-2V2</strain>
    </source>
</reference>
<organism evidence="3 4">
    <name type="scientific">Fodinibius salsisoli</name>
    <dbReference type="NCBI Taxonomy" id="2820877"/>
    <lineage>
        <taxon>Bacteria</taxon>
        <taxon>Pseudomonadati</taxon>
        <taxon>Balneolota</taxon>
        <taxon>Balneolia</taxon>
        <taxon>Balneolales</taxon>
        <taxon>Balneolaceae</taxon>
        <taxon>Fodinibius</taxon>
    </lineage>
</organism>
<feature type="transmembrane region" description="Helical" evidence="2">
    <location>
        <begin position="32"/>
        <end position="54"/>
    </location>
</feature>
<evidence type="ECO:0000256" key="1">
    <source>
        <dbReference type="SAM" id="Coils"/>
    </source>
</evidence>
<proteinExistence type="predicted"/>
<comment type="caution">
    <text evidence="3">The sequence shown here is derived from an EMBL/GenBank/DDBJ whole genome shotgun (WGS) entry which is preliminary data.</text>
</comment>
<accession>A0ABT3PH29</accession>
<dbReference type="RefSeq" id="WP_265763893.1">
    <property type="nucleotide sequence ID" value="NZ_JAGGJA010000001.1"/>
</dbReference>
<keyword evidence="4" id="KW-1185">Reference proteome</keyword>
<evidence type="ECO:0000313" key="3">
    <source>
        <dbReference type="EMBL" id="MCW9705230.1"/>
    </source>
</evidence>
<keyword evidence="2" id="KW-0472">Membrane</keyword>
<evidence type="ECO:0000256" key="2">
    <source>
        <dbReference type="SAM" id="Phobius"/>
    </source>
</evidence>
<evidence type="ECO:0000313" key="4">
    <source>
        <dbReference type="Proteomes" id="UP001207918"/>
    </source>
</evidence>
<gene>
    <name evidence="3" type="ORF">J6I44_00120</name>
</gene>
<keyword evidence="2" id="KW-1133">Transmembrane helix</keyword>
<keyword evidence="2" id="KW-0812">Transmembrane</keyword>
<evidence type="ECO:0008006" key="5">
    <source>
        <dbReference type="Google" id="ProtNLM"/>
    </source>
</evidence>
<protein>
    <recommendedName>
        <fullName evidence="5">Phage abortive infection protein</fullName>
    </recommendedName>
</protein>
<feature type="coiled-coil region" evidence="1">
    <location>
        <begin position="69"/>
        <end position="99"/>
    </location>
</feature>
<sequence length="326" mass="38249">MYLIFQNKDAGFFEWLIISAQTYFSDLSSDTVFSVLVSIGIFSLGWFLTVFYEYRKEQKRLKQRGNYLIGALDETLKSIEKQAEEFEELSKQLKDISKRNYVFNKVTEMSFAFYSQNIIEDVHKILEKHEPKSFEIIKKLSGAVNGINSQMEHAIINHNNFSTNAYRNELSWVESTDKIFRFYDELLGKVEEDESKKDDFFTAFDAILLKWVNNRDDADTTKTYKELILPLKELSLKSIPHKEARKVLPYLHQATYTYENLIANREKYSDIFGNDAIQIRDNKKKIELTISIINDNLESFRWIKKYFNKADAKVELLEGNSSSNND</sequence>
<name>A0ABT3PH29_9BACT</name>
<keyword evidence="1" id="KW-0175">Coiled coil</keyword>
<dbReference type="Proteomes" id="UP001207918">
    <property type="component" value="Unassembled WGS sequence"/>
</dbReference>